<dbReference type="Proteomes" id="UP000093510">
    <property type="component" value="Unassembled WGS sequence"/>
</dbReference>
<feature type="domain" description="Glycosyltransferase subfamily 4-like N-terminal" evidence="2">
    <location>
        <begin position="3"/>
        <end position="120"/>
    </location>
</feature>
<dbReference type="InterPro" id="IPR028098">
    <property type="entry name" value="Glyco_trans_4-like_N"/>
</dbReference>
<name>A0A1B9E3N2_9FLAO</name>
<gene>
    <name evidence="3" type="ORF">LPBF_06430</name>
</gene>
<organism evidence="3 4">
    <name type="scientific">Flavobacterium crassostreae</name>
    <dbReference type="NCBI Taxonomy" id="1763534"/>
    <lineage>
        <taxon>Bacteria</taxon>
        <taxon>Pseudomonadati</taxon>
        <taxon>Bacteroidota</taxon>
        <taxon>Flavobacteriia</taxon>
        <taxon>Flavobacteriales</taxon>
        <taxon>Flavobacteriaceae</taxon>
        <taxon>Flavobacterium</taxon>
    </lineage>
</organism>
<feature type="domain" description="Glycosyl transferase family 1" evidence="1">
    <location>
        <begin position="166"/>
        <end position="332"/>
    </location>
</feature>
<reference evidence="3 4" key="1">
    <citation type="submission" date="2016-03" db="EMBL/GenBank/DDBJ databases">
        <authorList>
            <person name="Ploux O."/>
        </authorList>
    </citation>
    <scope>NUCLEOTIDE SEQUENCE [LARGE SCALE GENOMIC DNA]</scope>
    <source>
        <strain evidence="3 4">LPB0076</strain>
    </source>
</reference>
<evidence type="ECO:0000313" key="4">
    <source>
        <dbReference type="Proteomes" id="UP000093510"/>
    </source>
</evidence>
<dbReference type="SUPFAM" id="SSF53756">
    <property type="entry name" value="UDP-Glycosyltransferase/glycogen phosphorylase"/>
    <property type="match status" value="1"/>
</dbReference>
<dbReference type="CDD" id="cd03808">
    <property type="entry name" value="GT4_CapM-like"/>
    <property type="match status" value="1"/>
</dbReference>
<dbReference type="InterPro" id="IPR001296">
    <property type="entry name" value="Glyco_trans_1"/>
</dbReference>
<dbReference type="Pfam" id="PF00534">
    <property type="entry name" value="Glycos_transf_1"/>
    <property type="match status" value="1"/>
</dbReference>
<keyword evidence="4" id="KW-1185">Reference proteome</keyword>
<evidence type="ECO:0000259" key="2">
    <source>
        <dbReference type="Pfam" id="PF13477"/>
    </source>
</evidence>
<dbReference type="PANTHER" id="PTHR12526:SF630">
    <property type="entry name" value="GLYCOSYLTRANSFERASE"/>
    <property type="match status" value="1"/>
</dbReference>
<dbReference type="AlphaFoldDB" id="A0A1B9E3N2"/>
<dbReference type="GO" id="GO:0016757">
    <property type="term" value="F:glycosyltransferase activity"/>
    <property type="evidence" value="ECO:0007669"/>
    <property type="project" value="InterPro"/>
</dbReference>
<comment type="caution">
    <text evidence="3">The sequence shown here is derived from an EMBL/GenBank/DDBJ whole genome shotgun (WGS) entry which is preliminary data.</text>
</comment>
<sequence length="358" mass="40019">MSNYYQVIGISSNGSELKEVSIDEGITVIPVRMTRVISPIKDIIAVYNLFRIFKKQKPLIVHTHTPKAGTVGMLAAKLAGVPNRLHTIAGLPLLEAKGYKRKLLNFVEKITYSCATMIYPNSFGLKEIILNEKFCKPTKLKVIANGSSNGINTSHFSREAVQNISINKEELGILENDFVFIFVGRLVSDKGLNELIQAFKILSSDYQHVKLLLVGGFENDLDPLLPETLIQINKNNTIIPVGYQQDVRPYFAIANVLVFPSYREGFPNVVMQAGAMGLPSIVSDINGCNEIITEGENGFIIPVKDANAIQEAMKKIIEEPFVYNKLKEKARKKIVDNYEQKVVWEALLQEYKSLEKNG</sequence>
<accession>A0A1B9E3N2</accession>
<evidence type="ECO:0000313" key="3">
    <source>
        <dbReference type="EMBL" id="OCB76564.1"/>
    </source>
</evidence>
<protein>
    <submittedName>
        <fullName evidence="3">Glycosyl transferase family 1</fullName>
    </submittedName>
</protein>
<dbReference type="Gene3D" id="3.40.50.2000">
    <property type="entry name" value="Glycogen Phosphorylase B"/>
    <property type="match status" value="2"/>
</dbReference>
<dbReference type="STRING" id="1763534.GCA_001831475_01082"/>
<dbReference type="PANTHER" id="PTHR12526">
    <property type="entry name" value="GLYCOSYLTRANSFERASE"/>
    <property type="match status" value="1"/>
</dbReference>
<dbReference type="Pfam" id="PF13477">
    <property type="entry name" value="Glyco_trans_4_2"/>
    <property type="match status" value="1"/>
</dbReference>
<keyword evidence="3" id="KW-0808">Transferase</keyword>
<evidence type="ECO:0000259" key="1">
    <source>
        <dbReference type="Pfam" id="PF00534"/>
    </source>
</evidence>
<proteinExistence type="predicted"/>
<dbReference type="EMBL" id="LVEP01000022">
    <property type="protein sequence ID" value="OCB76564.1"/>
    <property type="molecule type" value="Genomic_DNA"/>
</dbReference>